<reference evidence="3" key="2">
    <citation type="submission" date="2015-01" db="EMBL/GenBank/DDBJ databases">
        <title>Draft genome sequence of potential hydrocarbon metabolising strain of Rhodococcus rhodochrous.</title>
        <authorList>
            <person name="Aggarwal R.K."/>
            <person name="Dawar C."/>
        </authorList>
    </citation>
    <scope>NUCLEOTIDE SEQUENCE [LARGE SCALE GENOMIC DNA]</scope>
    <source>
        <strain evidence="3">KG-21</strain>
    </source>
</reference>
<dbReference type="RefSeq" id="WP_054374961.1">
    <property type="nucleotide sequence ID" value="NZ_AZYO01000105.1"/>
</dbReference>
<gene>
    <name evidence="2" type="ORF">Z051_24720</name>
</gene>
<dbReference type="PANTHER" id="PTHR47829">
    <property type="entry name" value="HYDROLASE, PUTATIVE (AFU_ORTHOLOGUE AFUA_1G12880)-RELATED"/>
    <property type="match status" value="1"/>
</dbReference>
<dbReference type="InterPro" id="IPR011009">
    <property type="entry name" value="Kinase-like_dom_sf"/>
</dbReference>
<dbReference type="CDD" id="cd05154">
    <property type="entry name" value="ACAD10_11_N-like"/>
    <property type="match status" value="1"/>
</dbReference>
<dbReference type="Proteomes" id="UP000037712">
    <property type="component" value="Unassembled WGS sequence"/>
</dbReference>
<dbReference type="InterPro" id="IPR041726">
    <property type="entry name" value="ACAD10_11_N"/>
</dbReference>
<dbReference type="SUPFAM" id="SSF56112">
    <property type="entry name" value="Protein kinase-like (PK-like)"/>
    <property type="match status" value="1"/>
</dbReference>
<proteinExistence type="predicted"/>
<dbReference type="Pfam" id="PF01636">
    <property type="entry name" value="APH"/>
    <property type="match status" value="1"/>
</dbReference>
<dbReference type="PATRIC" id="fig|1441923.3.peg.5374"/>
<reference evidence="2 3" key="1">
    <citation type="journal article" date="2015" name="Genome Announc.">
        <title>Draft Genome Sequence of Rhodococcus rhodochrous Strain KG-21, a Soil Isolate from Oil Fields of Krishna-Godavari Basin, India.</title>
        <authorList>
            <person name="Dawar C."/>
            <person name="Aggarwal R.K."/>
        </authorList>
    </citation>
    <scope>NUCLEOTIDE SEQUENCE [LARGE SCALE GENOMIC DNA]</scope>
    <source>
        <strain evidence="2 3">KG-21</strain>
    </source>
</reference>
<dbReference type="EMBL" id="AZYO01000105">
    <property type="protein sequence ID" value="KOS53589.1"/>
    <property type="molecule type" value="Genomic_DNA"/>
</dbReference>
<dbReference type="Gene3D" id="3.30.200.20">
    <property type="entry name" value="Phosphorylase Kinase, domain 1"/>
    <property type="match status" value="1"/>
</dbReference>
<dbReference type="InterPro" id="IPR002575">
    <property type="entry name" value="Aminoglycoside_PTrfase"/>
</dbReference>
<evidence type="ECO:0000313" key="2">
    <source>
        <dbReference type="EMBL" id="KOS53589.1"/>
    </source>
</evidence>
<dbReference type="InterPro" id="IPR052898">
    <property type="entry name" value="ACAD10-like"/>
</dbReference>
<evidence type="ECO:0000313" key="3">
    <source>
        <dbReference type="Proteomes" id="UP000037712"/>
    </source>
</evidence>
<accession>A0A0M8PJR5</accession>
<evidence type="ECO:0000259" key="1">
    <source>
        <dbReference type="Pfam" id="PF01636"/>
    </source>
</evidence>
<name>A0A0M8PJR5_RHORH</name>
<dbReference type="Gene3D" id="3.90.1200.10">
    <property type="match status" value="1"/>
</dbReference>
<organism evidence="2 3">
    <name type="scientific">Rhodococcus rhodochrous KG-21</name>
    <dbReference type="NCBI Taxonomy" id="1441923"/>
    <lineage>
        <taxon>Bacteria</taxon>
        <taxon>Bacillati</taxon>
        <taxon>Actinomycetota</taxon>
        <taxon>Actinomycetes</taxon>
        <taxon>Mycobacteriales</taxon>
        <taxon>Nocardiaceae</taxon>
        <taxon>Rhodococcus</taxon>
    </lineage>
</organism>
<protein>
    <submittedName>
        <fullName evidence="2">Acyl-CoA dehydrogenase</fullName>
    </submittedName>
</protein>
<comment type="caution">
    <text evidence="2">The sequence shown here is derived from an EMBL/GenBank/DDBJ whole genome shotgun (WGS) entry which is preliminary data.</text>
</comment>
<dbReference type="AlphaFoldDB" id="A0A0M8PJR5"/>
<dbReference type="PANTHER" id="PTHR47829:SF1">
    <property type="entry name" value="HAD FAMILY PHOSPHATASE"/>
    <property type="match status" value="1"/>
</dbReference>
<feature type="domain" description="Aminoglycoside phosphotransferase" evidence="1">
    <location>
        <begin position="35"/>
        <end position="256"/>
    </location>
</feature>
<sequence>MTASPAGAVAGLDLDALTAHLQRVLDGGVSGALTASLIGGGRSNPTYRLADDEHVWVLRRPPYGHVLPSAHDMRREFTVIDALGGTSVPVPRAVHLCEDESILGATFYLMELVDGVAVGTVDQASALTPDERRRLGFSLADTLAALHDIDPGAVGLGSFGRPAGYLERQLGRWAKQWEASRRVDRPEVAVLLDKLRRALPQTRHPGIVHGDVKLDNVLAAPQDRGHIAAVLDWEMATLGDTLADIGIMLSFWDVPGATPNPITRGLATLDGFPTRAELLERYAGARGNDVADIDWYIVFADFKIAVILEGIGARHDRGETVGEGFDGIADMVGPLLRRALDLAATSALPALRR</sequence>